<evidence type="ECO:0008006" key="4">
    <source>
        <dbReference type="Google" id="ProtNLM"/>
    </source>
</evidence>
<accession>A0A0A5I6T6</accession>
<gene>
    <name evidence="2" type="ORF">N783_07980</name>
</gene>
<reference evidence="2 3" key="1">
    <citation type="submission" date="2013-08" db="EMBL/GenBank/DDBJ databases">
        <authorList>
            <person name="Huang J."/>
            <person name="Wang G."/>
        </authorList>
    </citation>
    <scope>NUCLEOTIDE SEQUENCE [LARGE SCALE GENOMIC DNA]</scope>
    <source>
        <strain evidence="2 3">BH030004</strain>
    </source>
</reference>
<comment type="caution">
    <text evidence="2">The sequence shown here is derived from an EMBL/GenBank/DDBJ whole genome shotgun (WGS) entry which is preliminary data.</text>
</comment>
<dbReference type="EMBL" id="AVPF01000002">
    <property type="protein sequence ID" value="KGX91527.1"/>
    <property type="molecule type" value="Genomic_DNA"/>
</dbReference>
<evidence type="ECO:0000313" key="3">
    <source>
        <dbReference type="Proteomes" id="UP000030403"/>
    </source>
</evidence>
<proteinExistence type="predicted"/>
<sequence length="36" mass="4197">MDLYELFMVLLTSGLFFLGFLSLIVKIISEIMENKK</sequence>
<keyword evidence="1" id="KW-0812">Transmembrane</keyword>
<dbReference type="Proteomes" id="UP000030403">
    <property type="component" value="Unassembled WGS sequence"/>
</dbReference>
<feature type="transmembrane region" description="Helical" evidence="1">
    <location>
        <begin position="6"/>
        <end position="28"/>
    </location>
</feature>
<protein>
    <recommendedName>
        <fullName evidence="4">Holin-like toxin</fullName>
    </recommendedName>
</protein>
<dbReference type="AlphaFoldDB" id="A0A0A5I6T6"/>
<keyword evidence="1" id="KW-1133">Transmembrane helix</keyword>
<name>A0A0A5I6T6_9BACI</name>
<organism evidence="2 3">
    <name type="scientific">Pontibacillus marinus BH030004 = DSM 16465</name>
    <dbReference type="NCBI Taxonomy" id="1385511"/>
    <lineage>
        <taxon>Bacteria</taxon>
        <taxon>Bacillati</taxon>
        <taxon>Bacillota</taxon>
        <taxon>Bacilli</taxon>
        <taxon>Bacillales</taxon>
        <taxon>Bacillaceae</taxon>
        <taxon>Pontibacillus</taxon>
    </lineage>
</organism>
<evidence type="ECO:0000256" key="1">
    <source>
        <dbReference type="SAM" id="Phobius"/>
    </source>
</evidence>
<evidence type="ECO:0000313" key="2">
    <source>
        <dbReference type="EMBL" id="KGX91527.1"/>
    </source>
</evidence>
<keyword evidence="3" id="KW-1185">Reference proteome</keyword>
<keyword evidence="1" id="KW-0472">Membrane</keyword>